<dbReference type="InterPro" id="IPR031341">
    <property type="entry name" value="Methyltr_RsmF_N"/>
</dbReference>
<keyword evidence="9" id="KW-1185">Reference proteome</keyword>
<keyword evidence="5 6" id="KW-0694">RNA-binding</keyword>
<dbReference type="GO" id="GO:0003723">
    <property type="term" value="F:RNA binding"/>
    <property type="evidence" value="ECO:0007669"/>
    <property type="project" value="UniProtKB-UniRule"/>
</dbReference>
<feature type="active site" description="Nucleophile" evidence="6">
    <location>
        <position position="230"/>
    </location>
</feature>
<evidence type="ECO:0000256" key="2">
    <source>
        <dbReference type="ARBA" id="ARBA00022603"/>
    </source>
</evidence>
<dbReference type="Proteomes" id="UP000001822">
    <property type="component" value="Chromosome"/>
</dbReference>
<dbReference type="InterPro" id="IPR049560">
    <property type="entry name" value="MeTrfase_RsmB-F_NOP2_cat"/>
</dbReference>
<evidence type="ECO:0000256" key="6">
    <source>
        <dbReference type="PROSITE-ProRule" id="PRU01023"/>
    </source>
</evidence>
<dbReference type="GO" id="GO:0001510">
    <property type="term" value="P:RNA methylation"/>
    <property type="evidence" value="ECO:0007669"/>
    <property type="project" value="InterPro"/>
</dbReference>
<dbReference type="KEGG" id="chu:CHU_1865"/>
<dbReference type="OrthoDB" id="9810297at2"/>
<comment type="similarity">
    <text evidence="6">Belongs to the class I-like SAM-binding methyltransferase superfamily. RsmB/NOP family.</text>
</comment>
<keyword evidence="1" id="KW-0963">Cytoplasm</keyword>
<organism evidence="8 9">
    <name type="scientific">Cytophaga hutchinsonii (strain ATCC 33406 / DSM 1761 / CIP 103989 / NBRC 15051 / NCIMB 9469 / D465)</name>
    <dbReference type="NCBI Taxonomy" id="269798"/>
    <lineage>
        <taxon>Bacteria</taxon>
        <taxon>Pseudomonadati</taxon>
        <taxon>Bacteroidota</taxon>
        <taxon>Cytophagia</taxon>
        <taxon>Cytophagales</taxon>
        <taxon>Cytophagaceae</taxon>
        <taxon>Cytophaga</taxon>
    </lineage>
</organism>
<dbReference type="AlphaFoldDB" id="A0A6N4SS31"/>
<evidence type="ECO:0000313" key="9">
    <source>
        <dbReference type="Proteomes" id="UP000001822"/>
    </source>
</evidence>
<name>A0A6N4SS31_CYTH3</name>
<proteinExistence type="inferred from homology"/>
<dbReference type="Pfam" id="PF17125">
    <property type="entry name" value="Methyltr_RsmF_N"/>
    <property type="match status" value="1"/>
</dbReference>
<dbReference type="Pfam" id="PF13636">
    <property type="entry name" value="Methyltranf_PUA"/>
    <property type="match status" value="1"/>
</dbReference>
<dbReference type="PANTHER" id="PTHR22807:SF30">
    <property type="entry name" value="28S RRNA (CYTOSINE(4447)-C(5))-METHYLTRANSFERASE-RELATED"/>
    <property type="match status" value="1"/>
</dbReference>
<dbReference type="EMBL" id="CP000383">
    <property type="protein sequence ID" value="ABG59131.1"/>
    <property type="molecule type" value="Genomic_DNA"/>
</dbReference>
<feature type="binding site" evidence="6">
    <location>
        <begin position="109"/>
        <end position="115"/>
    </location>
    <ligand>
        <name>S-adenosyl-L-methionine</name>
        <dbReference type="ChEBI" id="CHEBI:59789"/>
    </ligand>
</feature>
<dbReference type="Gene3D" id="3.40.50.150">
    <property type="entry name" value="Vaccinia Virus protein VP39"/>
    <property type="match status" value="1"/>
</dbReference>
<dbReference type="InterPro" id="IPR027391">
    <property type="entry name" value="Nol1_Nop2_Fmu_2"/>
</dbReference>
<evidence type="ECO:0000313" key="8">
    <source>
        <dbReference type="EMBL" id="ABG59131.1"/>
    </source>
</evidence>
<protein>
    <submittedName>
        <fullName evidence="8">tRNA and rRNA cytosine-C5-methylase</fullName>
    </submittedName>
</protein>
<dbReference type="CDD" id="cd02440">
    <property type="entry name" value="AdoMet_MTases"/>
    <property type="match status" value="1"/>
</dbReference>
<gene>
    <name evidence="8" type="primary">yebU</name>
    <name evidence="8" type="ordered locus">CHU_1865</name>
</gene>
<dbReference type="Gene3D" id="2.30.130.60">
    <property type="match status" value="1"/>
</dbReference>
<dbReference type="InterPro" id="IPR029063">
    <property type="entry name" value="SAM-dependent_MTases_sf"/>
</dbReference>
<dbReference type="PANTHER" id="PTHR22807">
    <property type="entry name" value="NOP2 YEAST -RELATED NOL1/NOP2/FMU SUN DOMAIN-CONTAINING"/>
    <property type="match status" value="1"/>
</dbReference>
<accession>A0A6N4SS31</accession>
<dbReference type="Gene3D" id="3.30.70.1170">
    <property type="entry name" value="Sun protein, domain 3"/>
    <property type="match status" value="1"/>
</dbReference>
<sequence>MADIQLPQAFITQMETLLGNDYTAFESALLRPSRRSIRLHPHKWPQPMGLTQVPWYKNGYWLDEEATVTYDPLFHAGTYYVQEASSMFLAQLLEACIKDKEELTVLDLCAAPGGKSTLICDVLDEKHLLISNEVIKTRVNILDENLLKWGYNNVIVTHNDPADFDRLGTFFDIIVVDAPCSGEGMFRKDPAAINEWDTAHVDLCCSRQRRILSDIWQVLKPGGIIIYSTCTFNRKENEENMRWMQEQYQAEGIELNIPAFEGVETGNENGIHFYRFYPHKVTGEGFFASVIRKPESAAWTNHTGKREKWSKDRKVQQKQTIPEITKTILTKEDAYVFLHKEEFRCFAQTFKDALEQISMCLKIYRAGTPLGTLKGKDFLPDIAVAMSIHLNKELFTCIELSYEEAIKYLSKEDFVLAQESSGWNIMCYKGVPLGWIKAMPNRFNNYFPSEWRIRNQWDGVSKRFMIGE</sequence>
<feature type="binding site" evidence="6">
    <location>
        <position position="177"/>
    </location>
    <ligand>
        <name>S-adenosyl-L-methionine</name>
        <dbReference type="ChEBI" id="CHEBI:59789"/>
    </ligand>
</feature>
<evidence type="ECO:0000256" key="3">
    <source>
        <dbReference type="ARBA" id="ARBA00022679"/>
    </source>
</evidence>
<dbReference type="Pfam" id="PF01189">
    <property type="entry name" value="Methyltr_RsmB-F"/>
    <property type="match status" value="1"/>
</dbReference>
<dbReference type="InterPro" id="IPR023267">
    <property type="entry name" value="RCMT"/>
</dbReference>
<evidence type="ECO:0000256" key="4">
    <source>
        <dbReference type="ARBA" id="ARBA00022691"/>
    </source>
</evidence>
<dbReference type="InterPro" id="IPR001678">
    <property type="entry name" value="MeTrfase_RsmB-F_NOP2_dom"/>
</dbReference>
<dbReference type="GO" id="GO:0008173">
    <property type="term" value="F:RNA methyltransferase activity"/>
    <property type="evidence" value="ECO:0007669"/>
    <property type="project" value="InterPro"/>
</dbReference>
<dbReference type="RefSeq" id="WP_011585248.1">
    <property type="nucleotide sequence ID" value="NC_008255.1"/>
</dbReference>
<feature type="domain" description="SAM-dependent MTase RsmB/NOP-type" evidence="7">
    <location>
        <begin position="1"/>
        <end position="294"/>
    </location>
</feature>
<evidence type="ECO:0000259" key="7">
    <source>
        <dbReference type="PROSITE" id="PS51686"/>
    </source>
</evidence>
<keyword evidence="4 6" id="KW-0949">S-adenosyl-L-methionine</keyword>
<keyword evidence="3 6" id="KW-0808">Transferase</keyword>
<evidence type="ECO:0000256" key="5">
    <source>
        <dbReference type="ARBA" id="ARBA00022884"/>
    </source>
</evidence>
<feature type="binding site" evidence="6">
    <location>
        <position position="160"/>
    </location>
    <ligand>
        <name>S-adenosyl-L-methionine</name>
        <dbReference type="ChEBI" id="CHEBI:59789"/>
    </ligand>
</feature>
<feature type="binding site" evidence="6">
    <location>
        <position position="133"/>
    </location>
    <ligand>
        <name>S-adenosyl-L-methionine</name>
        <dbReference type="ChEBI" id="CHEBI:59789"/>
    </ligand>
</feature>
<keyword evidence="2 6" id="KW-0489">Methyltransferase</keyword>
<dbReference type="PROSITE" id="PS51686">
    <property type="entry name" value="SAM_MT_RSMB_NOP"/>
    <property type="match status" value="1"/>
</dbReference>
<reference evidence="8 9" key="1">
    <citation type="journal article" date="2007" name="Appl. Environ. Microbiol.">
        <title>Genome sequence of the cellulolytic gliding bacterium Cytophaga hutchinsonii.</title>
        <authorList>
            <person name="Xie G."/>
            <person name="Bruce D.C."/>
            <person name="Challacombe J.F."/>
            <person name="Chertkov O."/>
            <person name="Detter J.C."/>
            <person name="Gilna P."/>
            <person name="Han C.S."/>
            <person name="Lucas S."/>
            <person name="Misra M."/>
            <person name="Myers G.L."/>
            <person name="Richardson P."/>
            <person name="Tapia R."/>
            <person name="Thayer N."/>
            <person name="Thompson L.S."/>
            <person name="Brettin T.S."/>
            <person name="Henrissat B."/>
            <person name="Wilson D.B."/>
            <person name="McBride M.J."/>
        </authorList>
    </citation>
    <scope>NUCLEOTIDE SEQUENCE [LARGE SCALE GENOMIC DNA]</scope>
    <source>
        <strain evidence="9">ATCC 33406 / DSM 1761 / CIP 103989 / NBRC 15051 / NCIMB 9469 / D465</strain>
    </source>
</reference>
<dbReference type="PRINTS" id="PR02008">
    <property type="entry name" value="RCMTFAMILY"/>
</dbReference>
<dbReference type="SUPFAM" id="SSF53335">
    <property type="entry name" value="S-adenosyl-L-methionine-dependent methyltransferases"/>
    <property type="match status" value="1"/>
</dbReference>
<evidence type="ECO:0000256" key="1">
    <source>
        <dbReference type="ARBA" id="ARBA00022490"/>
    </source>
</evidence>